<feature type="domain" description="HNH nuclease" evidence="4">
    <location>
        <begin position="59"/>
        <end position="117"/>
    </location>
</feature>
<evidence type="ECO:0000256" key="3">
    <source>
        <dbReference type="SAM" id="MobiDB-lite"/>
    </source>
</evidence>
<organism evidence="5 6">
    <name type="scientific">Natronorubrum daqingense</name>
    <dbReference type="NCBI Taxonomy" id="588898"/>
    <lineage>
        <taxon>Archaea</taxon>
        <taxon>Methanobacteriati</taxon>
        <taxon>Methanobacteriota</taxon>
        <taxon>Stenosarchaea group</taxon>
        <taxon>Halobacteria</taxon>
        <taxon>Halobacteriales</taxon>
        <taxon>Natrialbaceae</taxon>
        <taxon>Natronorubrum</taxon>
    </lineage>
</organism>
<dbReference type="PANTHER" id="PTHR41286:SF1">
    <property type="entry name" value="HNH NUCLEASE YAJD-RELATED"/>
    <property type="match status" value="1"/>
</dbReference>
<dbReference type="SMART" id="SM00507">
    <property type="entry name" value="HNHc"/>
    <property type="match status" value="1"/>
</dbReference>
<dbReference type="AlphaFoldDB" id="A0A1P8RIY4"/>
<dbReference type="RefSeq" id="WP_076584058.1">
    <property type="nucleotide sequence ID" value="NZ_CP019329.1"/>
</dbReference>
<evidence type="ECO:0000259" key="4">
    <source>
        <dbReference type="SMART" id="SM00507"/>
    </source>
</evidence>
<dbReference type="Gene3D" id="1.10.30.50">
    <property type="match status" value="1"/>
</dbReference>
<proteinExistence type="predicted"/>
<gene>
    <name evidence="5" type="ORF">BB347_18100</name>
</gene>
<dbReference type="KEGG" id="hda:BB347_18100"/>
<geneLocation type="plasmid" evidence="5">
    <name>unnamed2</name>
</geneLocation>
<feature type="region of interest" description="Disordered" evidence="3">
    <location>
        <begin position="120"/>
        <end position="141"/>
    </location>
</feature>
<dbReference type="PANTHER" id="PTHR41286">
    <property type="entry name" value="HNH NUCLEASE YAJD-RELATED"/>
    <property type="match status" value="1"/>
</dbReference>
<keyword evidence="2" id="KW-0378">Hydrolase</keyword>
<dbReference type="GO" id="GO:0008270">
    <property type="term" value="F:zinc ion binding"/>
    <property type="evidence" value="ECO:0007669"/>
    <property type="project" value="InterPro"/>
</dbReference>
<protein>
    <recommendedName>
        <fullName evidence="4">HNH nuclease domain-containing protein</fullName>
    </recommendedName>
</protein>
<reference evidence="5 6" key="1">
    <citation type="submission" date="2017-01" db="EMBL/GenBank/DDBJ databases">
        <title>Complete genome sequence of Haloterrigena daqingensis type strain (JX313T).</title>
        <authorList>
            <person name="Shuang W."/>
        </authorList>
    </citation>
    <scope>NUCLEOTIDE SEQUENCE [LARGE SCALE GENOMIC DNA]</scope>
    <source>
        <strain evidence="6">JX313</strain>
        <plasmid evidence="6">Plasmid unnamed2</plasmid>
    </source>
</reference>
<keyword evidence="5" id="KW-0614">Plasmid</keyword>
<dbReference type="Proteomes" id="UP000187321">
    <property type="component" value="Plasmid unnamed2"/>
</dbReference>
<evidence type="ECO:0000313" key="5">
    <source>
        <dbReference type="EMBL" id="APX98609.1"/>
    </source>
</evidence>
<dbReference type="Pfam" id="PF01844">
    <property type="entry name" value="HNH"/>
    <property type="match status" value="1"/>
</dbReference>
<sequence length="141" mass="16384">MTRGRHRKLNKKMDDLFPQERSDLCRVCNEPVVDGRWNYCSRRCRDIATAVQRMFLWDVVREQILERDDYTCQECGETQDAAVEQQSMEVDHIQRITDGGHPFEESNLQTLCEDCHEAKTATENSGRDPAPSVTLENYIDS</sequence>
<accession>A0A1P8RIY4</accession>
<dbReference type="GO" id="GO:0005829">
    <property type="term" value="C:cytosol"/>
    <property type="evidence" value="ECO:0007669"/>
    <property type="project" value="TreeGrafter"/>
</dbReference>
<keyword evidence="1" id="KW-0540">Nuclease</keyword>
<evidence type="ECO:0000313" key="6">
    <source>
        <dbReference type="Proteomes" id="UP000187321"/>
    </source>
</evidence>
<dbReference type="GO" id="GO:0004519">
    <property type="term" value="F:endonuclease activity"/>
    <property type="evidence" value="ECO:0007669"/>
    <property type="project" value="InterPro"/>
</dbReference>
<dbReference type="GO" id="GO:0016787">
    <property type="term" value="F:hydrolase activity"/>
    <property type="evidence" value="ECO:0007669"/>
    <property type="project" value="UniProtKB-KW"/>
</dbReference>
<dbReference type="GeneID" id="30957897"/>
<dbReference type="OrthoDB" id="191452at2157"/>
<evidence type="ECO:0000256" key="2">
    <source>
        <dbReference type="ARBA" id="ARBA00022801"/>
    </source>
</evidence>
<dbReference type="GO" id="GO:0003676">
    <property type="term" value="F:nucleic acid binding"/>
    <property type="evidence" value="ECO:0007669"/>
    <property type="project" value="InterPro"/>
</dbReference>
<dbReference type="InterPro" id="IPR002711">
    <property type="entry name" value="HNH"/>
</dbReference>
<dbReference type="InterPro" id="IPR003615">
    <property type="entry name" value="HNH_nuc"/>
</dbReference>
<evidence type="ECO:0000256" key="1">
    <source>
        <dbReference type="ARBA" id="ARBA00022722"/>
    </source>
</evidence>
<name>A0A1P8RIY4_9EURY</name>
<dbReference type="CDD" id="cd00085">
    <property type="entry name" value="HNHc"/>
    <property type="match status" value="1"/>
</dbReference>
<dbReference type="EMBL" id="CP019329">
    <property type="protein sequence ID" value="APX98609.1"/>
    <property type="molecule type" value="Genomic_DNA"/>
</dbReference>